<evidence type="ECO:0000259" key="1">
    <source>
        <dbReference type="Pfam" id="PF09361"/>
    </source>
</evidence>
<protein>
    <recommendedName>
        <fullName evidence="1">Phasin domain-containing protein</fullName>
    </recommendedName>
</protein>
<comment type="caution">
    <text evidence="2">The sequence shown here is derived from an EMBL/GenBank/DDBJ whole genome shotgun (WGS) entry which is preliminary data.</text>
</comment>
<dbReference type="InterPro" id="IPR018968">
    <property type="entry name" value="Phasin"/>
</dbReference>
<dbReference type="RefSeq" id="WP_119001033.1">
    <property type="nucleotide sequence ID" value="NZ_QWGP01000027.1"/>
</dbReference>
<name>A0AAX1UH91_CERSP</name>
<sequence>MAIPKRPQDTLPPLDADGLRQVSMAFQGGTAGAYELWLRFAHEVSHFAADRICETVKTQQQMMHCHSLSELAHLRAQWVQRAMDQYAEEAGRMAGIWREALERRVRIRTD</sequence>
<reference evidence="2 3" key="1">
    <citation type="submission" date="2018-08" db="EMBL/GenBank/DDBJ databases">
        <title>Draft genome sequence of Rhodobacter sphaeroides FY.</title>
        <authorList>
            <person name="Rayyan A."/>
            <person name="Meyer T.E."/>
            <person name="Kyndt J.A."/>
        </authorList>
    </citation>
    <scope>NUCLEOTIDE SEQUENCE [LARGE SCALE GENOMIC DNA]</scope>
    <source>
        <strain evidence="2 3">FY</strain>
    </source>
</reference>
<evidence type="ECO:0000313" key="2">
    <source>
        <dbReference type="EMBL" id="RHZ92040.1"/>
    </source>
</evidence>
<feature type="domain" description="Phasin" evidence="1">
    <location>
        <begin position="39"/>
        <end position="100"/>
    </location>
</feature>
<dbReference type="AlphaFoldDB" id="A0AAX1UH91"/>
<accession>A0AAX1UH91</accession>
<evidence type="ECO:0000313" key="3">
    <source>
        <dbReference type="Proteomes" id="UP000266305"/>
    </source>
</evidence>
<dbReference type="Proteomes" id="UP000266305">
    <property type="component" value="Unassembled WGS sequence"/>
</dbReference>
<gene>
    <name evidence="2" type="ORF">D1114_18505</name>
</gene>
<dbReference type="EMBL" id="QWGP01000027">
    <property type="protein sequence ID" value="RHZ92040.1"/>
    <property type="molecule type" value="Genomic_DNA"/>
</dbReference>
<proteinExistence type="predicted"/>
<organism evidence="2 3">
    <name type="scientific">Cereibacter sphaeroides</name>
    <name type="common">Rhodobacter sphaeroides</name>
    <dbReference type="NCBI Taxonomy" id="1063"/>
    <lineage>
        <taxon>Bacteria</taxon>
        <taxon>Pseudomonadati</taxon>
        <taxon>Pseudomonadota</taxon>
        <taxon>Alphaproteobacteria</taxon>
        <taxon>Rhodobacterales</taxon>
        <taxon>Paracoccaceae</taxon>
        <taxon>Cereibacter</taxon>
    </lineage>
</organism>
<dbReference type="Pfam" id="PF09361">
    <property type="entry name" value="Phasin_2"/>
    <property type="match status" value="1"/>
</dbReference>